<dbReference type="HAMAP" id="MF_00480_B">
    <property type="entry name" value="Ribosomal_uS7_B"/>
    <property type="match status" value="1"/>
</dbReference>
<comment type="caution">
    <text evidence="11">The sequence shown here is derived from an EMBL/GenBank/DDBJ whole genome shotgun (WGS) entry which is preliminary data.</text>
</comment>
<keyword evidence="3 9" id="KW-0694">RNA-binding</keyword>
<dbReference type="PANTHER" id="PTHR11205">
    <property type="entry name" value="RIBOSOMAL PROTEIN S7"/>
    <property type="match status" value="1"/>
</dbReference>
<evidence type="ECO:0000256" key="1">
    <source>
        <dbReference type="ARBA" id="ARBA00007151"/>
    </source>
</evidence>
<dbReference type="FunFam" id="1.10.455.10:FF:000009">
    <property type="entry name" value="Ribosomal protein S7"/>
    <property type="match status" value="1"/>
</dbReference>
<feature type="domain" description="Small ribosomal subunit protein uS7" evidence="10">
    <location>
        <begin position="70"/>
        <end position="223"/>
    </location>
</feature>
<evidence type="ECO:0000256" key="8">
    <source>
        <dbReference type="RuleBase" id="RU003619"/>
    </source>
</evidence>
<keyword evidence="2 9" id="KW-0699">rRNA-binding</keyword>
<dbReference type="NCBIfam" id="TIGR01029">
    <property type="entry name" value="rpsG_bact"/>
    <property type="match status" value="1"/>
</dbReference>
<evidence type="ECO:0000313" key="12">
    <source>
        <dbReference type="Proteomes" id="UP001249851"/>
    </source>
</evidence>
<dbReference type="EMBL" id="JARQWQ010000010">
    <property type="protein sequence ID" value="KAK2569015.1"/>
    <property type="molecule type" value="Genomic_DNA"/>
</dbReference>
<keyword evidence="4 8" id="KW-0689">Ribosomal protein</keyword>
<comment type="similarity">
    <text evidence="1 8">Belongs to the universal ribosomal protein uS7 family.</text>
</comment>
<dbReference type="InterPro" id="IPR036823">
    <property type="entry name" value="Ribosomal_uS7_dom_sf"/>
</dbReference>
<dbReference type="InterPro" id="IPR023798">
    <property type="entry name" value="Ribosomal_uS7_dom"/>
</dbReference>
<sequence length="231" mass="26673">MATTSRRVLLCLTCPRQNSKLVKLVLRSLYSLKIQQRTFGVRNMCSSFSALNISHLDEKLEIPKAADSHLTPSIFDDELVNKFVNCMMWDGKKSVSQTILKMALEDIKAEQLKKRRMSSDPESILADPLKIFTEAVENCKPVVGVIAMRRGGRVFQVPTPLPPNRRRFLAIKWLITAAREQQKTNKNARMYKKLAKELLDAYNNEGTVIKKKIELHKRAEDNRAFAHYRWW</sequence>
<comment type="subunit">
    <text evidence="7">Component of the mitochondrial ribosome small subunit (28S) which comprises a 12S rRNA and about 30 distinct proteins.</text>
</comment>
<dbReference type="Gene3D" id="1.10.455.10">
    <property type="entry name" value="Ribosomal protein S7 domain"/>
    <property type="match status" value="1"/>
</dbReference>
<evidence type="ECO:0000256" key="7">
    <source>
        <dbReference type="ARBA" id="ARBA00062683"/>
    </source>
</evidence>
<gene>
    <name evidence="11" type="ORF">P5673_005895</name>
</gene>
<dbReference type="InterPro" id="IPR005717">
    <property type="entry name" value="Ribosomal_uS7_bac/org-type"/>
</dbReference>
<dbReference type="SUPFAM" id="SSF47973">
    <property type="entry name" value="Ribosomal protein S7"/>
    <property type="match status" value="1"/>
</dbReference>
<accession>A0AAD9VCL6</accession>
<reference evidence="11" key="2">
    <citation type="journal article" date="2023" name="Science">
        <title>Genomic signatures of disease resistance in endangered staghorn corals.</title>
        <authorList>
            <person name="Vollmer S.V."/>
            <person name="Selwyn J.D."/>
            <person name="Despard B.A."/>
            <person name="Roesel C.L."/>
        </authorList>
    </citation>
    <scope>NUCLEOTIDE SEQUENCE</scope>
    <source>
        <strain evidence="11">K2</strain>
    </source>
</reference>
<dbReference type="Proteomes" id="UP001249851">
    <property type="component" value="Unassembled WGS sequence"/>
</dbReference>
<dbReference type="PROSITE" id="PS00052">
    <property type="entry name" value="RIBOSOMAL_S7"/>
    <property type="match status" value="1"/>
</dbReference>
<keyword evidence="5" id="KW-0496">Mitochondrion</keyword>
<evidence type="ECO:0000256" key="5">
    <source>
        <dbReference type="ARBA" id="ARBA00023128"/>
    </source>
</evidence>
<dbReference type="GO" id="GO:0003735">
    <property type="term" value="F:structural constituent of ribosome"/>
    <property type="evidence" value="ECO:0007669"/>
    <property type="project" value="InterPro"/>
</dbReference>
<proteinExistence type="inferred from homology"/>
<dbReference type="Pfam" id="PF00177">
    <property type="entry name" value="Ribosomal_S7"/>
    <property type="match status" value="1"/>
</dbReference>
<reference evidence="11" key="1">
    <citation type="journal article" date="2023" name="G3 (Bethesda)">
        <title>Whole genome assembly and annotation of the endangered Caribbean coral Acropora cervicornis.</title>
        <authorList>
            <person name="Selwyn J.D."/>
            <person name="Vollmer S.V."/>
        </authorList>
    </citation>
    <scope>NUCLEOTIDE SEQUENCE</scope>
    <source>
        <strain evidence="11">K2</strain>
    </source>
</reference>
<protein>
    <recommendedName>
        <fullName evidence="9">Ribosomal protein S7</fullName>
    </recommendedName>
</protein>
<evidence type="ECO:0000256" key="4">
    <source>
        <dbReference type="ARBA" id="ARBA00022980"/>
    </source>
</evidence>
<evidence type="ECO:0000256" key="2">
    <source>
        <dbReference type="ARBA" id="ARBA00022730"/>
    </source>
</evidence>
<dbReference type="AlphaFoldDB" id="A0AAD9VCL6"/>
<dbReference type="InterPro" id="IPR000235">
    <property type="entry name" value="Ribosomal_uS7"/>
</dbReference>
<name>A0AAD9VCL6_ACRCE</name>
<keyword evidence="6 8" id="KW-0687">Ribonucleoprotein</keyword>
<evidence type="ECO:0000256" key="9">
    <source>
        <dbReference type="RuleBase" id="RU003620"/>
    </source>
</evidence>
<keyword evidence="12" id="KW-1185">Reference proteome</keyword>
<dbReference type="GO" id="GO:0015935">
    <property type="term" value="C:small ribosomal subunit"/>
    <property type="evidence" value="ECO:0007669"/>
    <property type="project" value="InterPro"/>
</dbReference>
<evidence type="ECO:0000259" key="10">
    <source>
        <dbReference type="Pfam" id="PF00177"/>
    </source>
</evidence>
<dbReference type="InterPro" id="IPR020606">
    <property type="entry name" value="Ribosomal_uS7_CS"/>
</dbReference>
<dbReference type="GO" id="GO:0019843">
    <property type="term" value="F:rRNA binding"/>
    <property type="evidence" value="ECO:0007669"/>
    <property type="project" value="UniProtKB-KW"/>
</dbReference>
<organism evidence="11 12">
    <name type="scientific">Acropora cervicornis</name>
    <name type="common">Staghorn coral</name>
    <dbReference type="NCBI Taxonomy" id="6130"/>
    <lineage>
        <taxon>Eukaryota</taxon>
        <taxon>Metazoa</taxon>
        <taxon>Cnidaria</taxon>
        <taxon>Anthozoa</taxon>
        <taxon>Hexacorallia</taxon>
        <taxon>Scleractinia</taxon>
        <taxon>Astrocoeniina</taxon>
        <taxon>Acroporidae</taxon>
        <taxon>Acropora</taxon>
    </lineage>
</organism>
<evidence type="ECO:0000256" key="6">
    <source>
        <dbReference type="ARBA" id="ARBA00023274"/>
    </source>
</evidence>
<dbReference type="GO" id="GO:0006412">
    <property type="term" value="P:translation"/>
    <property type="evidence" value="ECO:0007669"/>
    <property type="project" value="InterPro"/>
</dbReference>
<evidence type="ECO:0000256" key="3">
    <source>
        <dbReference type="ARBA" id="ARBA00022884"/>
    </source>
</evidence>
<evidence type="ECO:0000313" key="11">
    <source>
        <dbReference type="EMBL" id="KAK2569015.1"/>
    </source>
</evidence>